<evidence type="ECO:0000256" key="4">
    <source>
        <dbReference type="ARBA" id="ARBA00023163"/>
    </source>
</evidence>
<dbReference type="InterPro" id="IPR010982">
    <property type="entry name" value="Lambda_DNA-bd_dom_sf"/>
</dbReference>
<dbReference type="SUPFAM" id="SSF53822">
    <property type="entry name" value="Periplasmic binding protein-like I"/>
    <property type="match status" value="1"/>
</dbReference>
<evidence type="ECO:0000259" key="6">
    <source>
        <dbReference type="PROSITE" id="PS50932"/>
    </source>
</evidence>
<dbReference type="SUPFAM" id="SSF47413">
    <property type="entry name" value="lambda repressor-like DNA-binding domains"/>
    <property type="match status" value="1"/>
</dbReference>
<evidence type="ECO:0000256" key="3">
    <source>
        <dbReference type="ARBA" id="ARBA00023125"/>
    </source>
</evidence>
<evidence type="ECO:0000256" key="5">
    <source>
        <dbReference type="SAM" id="MobiDB-lite"/>
    </source>
</evidence>
<reference evidence="8" key="1">
    <citation type="journal article" date="2019" name="Int. J. Syst. Evol. Microbiol.">
        <title>The Global Catalogue of Microorganisms (GCM) 10K type strain sequencing project: providing services to taxonomists for standard genome sequencing and annotation.</title>
        <authorList>
            <consortium name="The Broad Institute Genomics Platform"/>
            <consortium name="The Broad Institute Genome Sequencing Center for Infectious Disease"/>
            <person name="Wu L."/>
            <person name="Ma J."/>
        </authorList>
    </citation>
    <scope>NUCLEOTIDE SEQUENCE [LARGE SCALE GENOMIC DNA]</scope>
    <source>
        <strain evidence="8">CGMCC 4.7178</strain>
    </source>
</reference>
<keyword evidence="3" id="KW-0238">DNA-binding</keyword>
<dbReference type="Proteomes" id="UP000631535">
    <property type="component" value="Unassembled WGS sequence"/>
</dbReference>
<name>A0ABQ2M3H7_9ACTN</name>
<feature type="region of interest" description="Disordered" evidence="5">
    <location>
        <begin position="324"/>
        <end position="349"/>
    </location>
</feature>
<evidence type="ECO:0000256" key="1">
    <source>
        <dbReference type="ARBA" id="ARBA00022491"/>
    </source>
</evidence>
<dbReference type="SMART" id="SM00354">
    <property type="entry name" value="HTH_LACI"/>
    <property type="match status" value="1"/>
</dbReference>
<dbReference type="InterPro" id="IPR046335">
    <property type="entry name" value="LacI/GalR-like_sensor"/>
</dbReference>
<proteinExistence type="predicted"/>
<keyword evidence="1" id="KW-0678">Repressor</keyword>
<dbReference type="PANTHER" id="PTHR30146:SF148">
    <property type="entry name" value="HTH-TYPE TRANSCRIPTIONAL REPRESSOR PURR-RELATED"/>
    <property type="match status" value="1"/>
</dbReference>
<sequence length="349" mass="36835">MEGEVVERAGVRADRVRLVDVAERAGVTKSVASRVLNGDPTLSAREETRQRVRDAASALGYQPHAGARALARAQARAIALLIPDLTNPVFSRIIRGAYQRALELGYVVLLVEDGPERKAGEMLLDLISSGRVDGLLIASARSGGRWLRGTALASVPHVFVNREVRGSKRNVTTDLAGGSAVAVRHLADHGHRHIGHIAGPERVASSTARQRGFLAEAKRLGLAAAPVAHGTFSEEGGAKAATSLLGEHPELTALYVSTLGQAIGVLHAARAAGRSVPGDLSVLTYDELPMAAYLEPPLTTLAMPLQEVGATAVDALLEQLEGKPPRDFRVPAEPRVITRASVGPPPSRD</sequence>
<dbReference type="CDD" id="cd01392">
    <property type="entry name" value="HTH_LacI"/>
    <property type="match status" value="1"/>
</dbReference>
<dbReference type="InterPro" id="IPR028082">
    <property type="entry name" value="Peripla_BP_I"/>
</dbReference>
<keyword evidence="2" id="KW-0805">Transcription regulation</keyword>
<dbReference type="Gene3D" id="3.40.50.2300">
    <property type="match status" value="2"/>
</dbReference>
<dbReference type="CDD" id="cd06267">
    <property type="entry name" value="PBP1_LacI_sugar_binding-like"/>
    <property type="match status" value="1"/>
</dbReference>
<comment type="caution">
    <text evidence="7">The sequence shown here is derived from an EMBL/GenBank/DDBJ whole genome shotgun (WGS) entry which is preliminary data.</text>
</comment>
<feature type="domain" description="HTH lacI-type" evidence="6">
    <location>
        <begin position="16"/>
        <end position="72"/>
    </location>
</feature>
<evidence type="ECO:0000256" key="2">
    <source>
        <dbReference type="ARBA" id="ARBA00023015"/>
    </source>
</evidence>
<keyword evidence="4" id="KW-0804">Transcription</keyword>
<dbReference type="PROSITE" id="PS50932">
    <property type="entry name" value="HTH_LACI_2"/>
    <property type="match status" value="1"/>
</dbReference>
<evidence type="ECO:0000313" key="7">
    <source>
        <dbReference type="EMBL" id="GGO45498.1"/>
    </source>
</evidence>
<dbReference type="Gene3D" id="1.10.260.40">
    <property type="entry name" value="lambda repressor-like DNA-binding domains"/>
    <property type="match status" value="1"/>
</dbReference>
<protein>
    <submittedName>
        <fullName evidence="7">LacI family transcriptional regulator</fullName>
    </submittedName>
</protein>
<dbReference type="EMBL" id="BMMP01000003">
    <property type="protein sequence ID" value="GGO45498.1"/>
    <property type="molecule type" value="Genomic_DNA"/>
</dbReference>
<dbReference type="PANTHER" id="PTHR30146">
    <property type="entry name" value="LACI-RELATED TRANSCRIPTIONAL REPRESSOR"/>
    <property type="match status" value="1"/>
</dbReference>
<organism evidence="7 8">
    <name type="scientific">Streptomyces daqingensis</name>
    <dbReference type="NCBI Taxonomy" id="1472640"/>
    <lineage>
        <taxon>Bacteria</taxon>
        <taxon>Bacillati</taxon>
        <taxon>Actinomycetota</taxon>
        <taxon>Actinomycetes</taxon>
        <taxon>Kitasatosporales</taxon>
        <taxon>Streptomycetaceae</taxon>
        <taxon>Streptomyces</taxon>
    </lineage>
</organism>
<keyword evidence="8" id="KW-1185">Reference proteome</keyword>
<accession>A0ABQ2M3H7</accession>
<dbReference type="Pfam" id="PF13377">
    <property type="entry name" value="Peripla_BP_3"/>
    <property type="match status" value="1"/>
</dbReference>
<dbReference type="InterPro" id="IPR000843">
    <property type="entry name" value="HTH_LacI"/>
</dbReference>
<gene>
    <name evidence="7" type="ORF">GCM10012287_13580</name>
</gene>
<evidence type="ECO:0000313" key="8">
    <source>
        <dbReference type="Proteomes" id="UP000631535"/>
    </source>
</evidence>
<dbReference type="Pfam" id="PF00356">
    <property type="entry name" value="LacI"/>
    <property type="match status" value="1"/>
</dbReference>